<reference evidence="2 3" key="1">
    <citation type="journal article" date="2021" name="BMC Genomics">
        <title>Datura genome reveals duplications of psychoactive alkaloid biosynthetic genes and high mutation rate following tissue culture.</title>
        <authorList>
            <person name="Rajewski A."/>
            <person name="Carter-House D."/>
            <person name="Stajich J."/>
            <person name="Litt A."/>
        </authorList>
    </citation>
    <scope>NUCLEOTIDE SEQUENCE [LARGE SCALE GENOMIC DNA]</scope>
    <source>
        <strain evidence="2">AR-01</strain>
    </source>
</reference>
<comment type="caution">
    <text evidence="2">The sequence shown here is derived from an EMBL/GenBank/DDBJ whole genome shotgun (WGS) entry which is preliminary data.</text>
</comment>
<dbReference type="EMBL" id="JACEIK010002431">
    <property type="protein sequence ID" value="MCD9561136.1"/>
    <property type="molecule type" value="Genomic_DNA"/>
</dbReference>
<evidence type="ECO:0000313" key="3">
    <source>
        <dbReference type="Proteomes" id="UP000823775"/>
    </source>
</evidence>
<keyword evidence="3" id="KW-1185">Reference proteome</keyword>
<feature type="region of interest" description="Disordered" evidence="1">
    <location>
        <begin position="1"/>
        <end position="56"/>
    </location>
</feature>
<gene>
    <name evidence="2" type="ORF">HAX54_020110</name>
</gene>
<protein>
    <submittedName>
        <fullName evidence="2">Uncharacterized protein</fullName>
    </submittedName>
</protein>
<sequence length="88" mass="9766">MKASWGETSNEELEGEDVENDNLTLIARSDSDSDSAFTEKSEDEHETSLIQSSTERVSALALTEGTIMENESLNVPSESGRSWKIQRE</sequence>
<accession>A0ABS8UQE4</accession>
<feature type="compositionally biased region" description="Basic and acidic residues" evidence="1">
    <location>
        <begin position="37"/>
        <end position="47"/>
    </location>
</feature>
<evidence type="ECO:0000256" key="1">
    <source>
        <dbReference type="SAM" id="MobiDB-lite"/>
    </source>
</evidence>
<dbReference type="Proteomes" id="UP000823775">
    <property type="component" value="Unassembled WGS sequence"/>
</dbReference>
<proteinExistence type="predicted"/>
<feature type="compositionally biased region" description="Acidic residues" evidence="1">
    <location>
        <begin position="9"/>
        <end position="20"/>
    </location>
</feature>
<organism evidence="2 3">
    <name type="scientific">Datura stramonium</name>
    <name type="common">Jimsonweed</name>
    <name type="synonym">Common thornapple</name>
    <dbReference type="NCBI Taxonomy" id="4076"/>
    <lineage>
        <taxon>Eukaryota</taxon>
        <taxon>Viridiplantae</taxon>
        <taxon>Streptophyta</taxon>
        <taxon>Embryophyta</taxon>
        <taxon>Tracheophyta</taxon>
        <taxon>Spermatophyta</taxon>
        <taxon>Magnoliopsida</taxon>
        <taxon>eudicotyledons</taxon>
        <taxon>Gunneridae</taxon>
        <taxon>Pentapetalae</taxon>
        <taxon>asterids</taxon>
        <taxon>lamiids</taxon>
        <taxon>Solanales</taxon>
        <taxon>Solanaceae</taxon>
        <taxon>Solanoideae</taxon>
        <taxon>Datureae</taxon>
        <taxon>Datura</taxon>
    </lineage>
</organism>
<evidence type="ECO:0000313" key="2">
    <source>
        <dbReference type="EMBL" id="MCD9561136.1"/>
    </source>
</evidence>
<name>A0ABS8UQE4_DATST</name>